<evidence type="ECO:0000313" key="8">
    <source>
        <dbReference type="Proteomes" id="UP000036873"/>
    </source>
</evidence>
<evidence type="ECO:0000313" key="7">
    <source>
        <dbReference type="EMBL" id="KNZ41420.1"/>
    </source>
</evidence>
<dbReference type="OrthoDB" id="9792579at2"/>
<feature type="transmembrane region" description="Helical" evidence="6">
    <location>
        <begin position="145"/>
        <end position="162"/>
    </location>
</feature>
<evidence type="ECO:0000256" key="5">
    <source>
        <dbReference type="ARBA" id="ARBA00023136"/>
    </source>
</evidence>
<gene>
    <name evidence="7" type="ORF">AKG39_12455</name>
</gene>
<evidence type="ECO:0000256" key="6">
    <source>
        <dbReference type="SAM" id="Phobius"/>
    </source>
</evidence>
<comment type="caution">
    <text evidence="7">The sequence shown here is derived from an EMBL/GenBank/DDBJ whole genome shotgun (WGS) entry which is preliminary data.</text>
</comment>
<feature type="transmembrane region" description="Helical" evidence="6">
    <location>
        <begin position="6"/>
        <end position="26"/>
    </location>
</feature>
<name>A0A0L6U0U6_9FIRM</name>
<keyword evidence="2" id="KW-1003">Cell membrane</keyword>
<feature type="transmembrane region" description="Helical" evidence="6">
    <location>
        <begin position="192"/>
        <end position="216"/>
    </location>
</feature>
<keyword evidence="8" id="KW-1185">Reference proteome</keyword>
<organism evidence="7 8">
    <name type="scientific">Acetobacterium bakii</name>
    <dbReference type="NCBI Taxonomy" id="52689"/>
    <lineage>
        <taxon>Bacteria</taxon>
        <taxon>Bacillati</taxon>
        <taxon>Bacillota</taxon>
        <taxon>Clostridia</taxon>
        <taxon>Eubacteriales</taxon>
        <taxon>Eubacteriaceae</taxon>
        <taxon>Acetobacterium</taxon>
    </lineage>
</organism>
<accession>A0A0L6U0U6</accession>
<feature type="transmembrane region" description="Helical" evidence="6">
    <location>
        <begin position="33"/>
        <end position="53"/>
    </location>
</feature>
<keyword evidence="4 6" id="KW-1133">Transmembrane helix</keyword>
<dbReference type="GO" id="GO:0022857">
    <property type="term" value="F:transmembrane transporter activity"/>
    <property type="evidence" value="ECO:0007669"/>
    <property type="project" value="InterPro"/>
</dbReference>
<dbReference type="PANTHER" id="PTHR43370:SF2">
    <property type="entry name" value="ABC TRANSPORTER PERMEASE PROTEIN"/>
    <property type="match status" value="1"/>
</dbReference>
<dbReference type="RefSeq" id="WP_050740729.1">
    <property type="nucleotide sequence ID" value="NZ_LGYO01000031.1"/>
</dbReference>
<keyword evidence="5 6" id="KW-0472">Membrane</keyword>
<dbReference type="CDD" id="cd06580">
    <property type="entry name" value="TM_PBP1_transp_TpRbsC_like"/>
    <property type="match status" value="1"/>
</dbReference>
<dbReference type="Pfam" id="PF02653">
    <property type="entry name" value="BPD_transp_2"/>
    <property type="match status" value="1"/>
</dbReference>
<reference evidence="8" key="1">
    <citation type="submission" date="2015-07" db="EMBL/GenBank/DDBJ databases">
        <title>Draft genome sequence of Acetobacterium bakii DSM 8293, a potential psychrophilic chemical producer through syngas fermentation.</title>
        <authorList>
            <person name="Song Y."/>
            <person name="Hwang S."/>
            <person name="Cho B.-K."/>
        </authorList>
    </citation>
    <scope>NUCLEOTIDE SEQUENCE [LARGE SCALE GENOMIC DNA]</scope>
    <source>
        <strain evidence="8">DSM 8239</strain>
    </source>
</reference>
<evidence type="ECO:0000256" key="3">
    <source>
        <dbReference type="ARBA" id="ARBA00022692"/>
    </source>
</evidence>
<keyword evidence="3 6" id="KW-0812">Transmembrane</keyword>
<dbReference type="Proteomes" id="UP000036873">
    <property type="component" value="Unassembled WGS sequence"/>
</dbReference>
<evidence type="ECO:0000256" key="2">
    <source>
        <dbReference type="ARBA" id="ARBA00022475"/>
    </source>
</evidence>
<comment type="subcellular location">
    <subcellularLocation>
        <location evidence="1">Cell membrane</location>
        <topology evidence="1">Multi-pass membrane protein</topology>
    </subcellularLocation>
</comment>
<feature type="transmembrane region" description="Helical" evidence="6">
    <location>
        <begin position="267"/>
        <end position="286"/>
    </location>
</feature>
<dbReference type="AlphaFoldDB" id="A0A0L6U0U6"/>
<dbReference type="EMBL" id="LGYO01000031">
    <property type="protein sequence ID" value="KNZ41420.1"/>
    <property type="molecule type" value="Genomic_DNA"/>
</dbReference>
<feature type="transmembrane region" description="Helical" evidence="6">
    <location>
        <begin position="88"/>
        <end position="106"/>
    </location>
</feature>
<evidence type="ECO:0000256" key="4">
    <source>
        <dbReference type="ARBA" id="ARBA00022989"/>
    </source>
</evidence>
<proteinExistence type="predicted"/>
<dbReference type="InterPro" id="IPR001851">
    <property type="entry name" value="ABC_transp_permease"/>
</dbReference>
<dbReference type="GO" id="GO:0005886">
    <property type="term" value="C:plasma membrane"/>
    <property type="evidence" value="ECO:0007669"/>
    <property type="project" value="UniProtKB-SubCell"/>
</dbReference>
<dbReference type="PANTHER" id="PTHR43370">
    <property type="entry name" value="SUGAR ABC TRANSPORTER INTEGRAL MEMBRANE PROTEIN-RELATED"/>
    <property type="match status" value="1"/>
</dbReference>
<protein>
    <submittedName>
        <fullName evidence="7">ABC transporter permease</fullName>
    </submittedName>
</protein>
<dbReference type="STRING" id="52689.AKG39_12455"/>
<feature type="transmembrane region" description="Helical" evidence="6">
    <location>
        <begin position="59"/>
        <end position="81"/>
    </location>
</feature>
<evidence type="ECO:0000256" key="1">
    <source>
        <dbReference type="ARBA" id="ARBA00004651"/>
    </source>
</evidence>
<sequence length="310" mass="33764">MEFVFFLSAAVKAGTCLLYATLGEIISEKVGHLNLGVEGMMQIGAVIGFIAGFTFGNPYLAVLCAALAGAAGALIYGVLTVSLKANQVVTGLALTIFGIGFAAFFGKSFVGKKVPEAIVTFFQPIKLPVLGDIPYIGQIFFNQSVYVYFSYLLVIAVYIYLYKTKWGLNTRMIGENPVAADASGIPVDRYKYINIAICGALCGLGGAFLSLVYISIFPVNLVSGRGWIAVALVIFAMWNPGKAMLGAYFFGAMDIASFWLQKYNLPISIYFFTALPYLATVFVLVFTSIRKRANKKEPAWLGKNYFKEDR</sequence>